<proteinExistence type="predicted"/>
<feature type="domain" description="ATP-grasp" evidence="1">
    <location>
        <begin position="106"/>
        <end position="255"/>
    </location>
</feature>
<sequence length="284" mass="29928">MATGATTGAADVADGSPVSSRGAVGILVLPPRLTGSARRVAAAAEDRGLTTLQCPTFEVPAHVVATTAARYLHAGPSFADATADVLRIGLLEAPLDWLTTLPRDLTHRHIRAMTLHEAHRLRSPVFVKTPNDKRIAARVYTDGTRLPGADAVDAGTRVLVSDVVTYVAEFRLHVLDGRVHAASRYAQDGRLEVAAASPDALAFADDLLAHVGPTLPSAIVVDVGLDSDGRWSVVEANAAWASGSYAADADRVLDVVLRAAGPLSEVRSSDRAFLRRGDLRGPRT</sequence>
<keyword evidence="3" id="KW-1185">Reference proteome</keyword>
<dbReference type="EMBL" id="BAABKG010000001">
    <property type="protein sequence ID" value="GAA5142581.1"/>
    <property type="molecule type" value="Genomic_DNA"/>
</dbReference>
<protein>
    <recommendedName>
        <fullName evidence="1">ATP-grasp domain-containing protein</fullName>
    </recommendedName>
</protein>
<dbReference type="Pfam" id="PF18299">
    <property type="entry name" value="R2K_2"/>
    <property type="match status" value="1"/>
</dbReference>
<dbReference type="Proteomes" id="UP001500221">
    <property type="component" value="Unassembled WGS sequence"/>
</dbReference>
<name>A0ABP9PC03_9ACTN</name>
<evidence type="ECO:0000313" key="3">
    <source>
        <dbReference type="Proteomes" id="UP001500221"/>
    </source>
</evidence>
<accession>A0ABP9PC03</accession>
<evidence type="ECO:0000259" key="1">
    <source>
        <dbReference type="Pfam" id="PF18299"/>
    </source>
</evidence>
<dbReference type="InterPro" id="IPR041261">
    <property type="entry name" value="R2K_2"/>
</dbReference>
<gene>
    <name evidence="2" type="ORF">GCM10023340_06290</name>
</gene>
<organism evidence="2 3">
    <name type="scientific">Nocardioides marinquilinus</name>
    <dbReference type="NCBI Taxonomy" id="1210400"/>
    <lineage>
        <taxon>Bacteria</taxon>
        <taxon>Bacillati</taxon>
        <taxon>Actinomycetota</taxon>
        <taxon>Actinomycetes</taxon>
        <taxon>Propionibacteriales</taxon>
        <taxon>Nocardioidaceae</taxon>
        <taxon>Nocardioides</taxon>
    </lineage>
</organism>
<comment type="caution">
    <text evidence="2">The sequence shown here is derived from an EMBL/GenBank/DDBJ whole genome shotgun (WGS) entry which is preliminary data.</text>
</comment>
<evidence type="ECO:0000313" key="2">
    <source>
        <dbReference type="EMBL" id="GAA5142581.1"/>
    </source>
</evidence>
<reference evidence="3" key="1">
    <citation type="journal article" date="2019" name="Int. J. Syst. Evol. Microbiol.">
        <title>The Global Catalogue of Microorganisms (GCM) 10K type strain sequencing project: providing services to taxonomists for standard genome sequencing and annotation.</title>
        <authorList>
            <consortium name="The Broad Institute Genomics Platform"/>
            <consortium name="The Broad Institute Genome Sequencing Center for Infectious Disease"/>
            <person name="Wu L."/>
            <person name="Ma J."/>
        </authorList>
    </citation>
    <scope>NUCLEOTIDE SEQUENCE [LARGE SCALE GENOMIC DNA]</scope>
    <source>
        <strain evidence="3">JCM 18459</strain>
    </source>
</reference>